<accession>A0A8S1HSW1</accession>
<dbReference type="Pfam" id="PF00096">
    <property type="entry name" value="zf-C2H2"/>
    <property type="match status" value="1"/>
</dbReference>
<dbReference type="PROSITE" id="PS50157">
    <property type="entry name" value="ZINC_FINGER_C2H2_2"/>
    <property type="match status" value="1"/>
</dbReference>
<evidence type="ECO:0000259" key="6">
    <source>
        <dbReference type="PROSITE" id="PS50157"/>
    </source>
</evidence>
<keyword evidence="8" id="KW-1185">Reference proteome</keyword>
<dbReference type="Gene3D" id="3.30.160.60">
    <property type="entry name" value="Classic Zinc Finger"/>
    <property type="match status" value="1"/>
</dbReference>
<organism evidence="7 8">
    <name type="scientific">Caenorhabditis auriculariae</name>
    <dbReference type="NCBI Taxonomy" id="2777116"/>
    <lineage>
        <taxon>Eukaryota</taxon>
        <taxon>Metazoa</taxon>
        <taxon>Ecdysozoa</taxon>
        <taxon>Nematoda</taxon>
        <taxon>Chromadorea</taxon>
        <taxon>Rhabditida</taxon>
        <taxon>Rhabditina</taxon>
        <taxon>Rhabditomorpha</taxon>
        <taxon>Rhabditoidea</taxon>
        <taxon>Rhabditidae</taxon>
        <taxon>Peloderinae</taxon>
        <taxon>Caenorhabditis</taxon>
    </lineage>
</organism>
<dbReference type="GO" id="GO:0008270">
    <property type="term" value="F:zinc ion binding"/>
    <property type="evidence" value="ECO:0007669"/>
    <property type="project" value="UniProtKB-KW"/>
</dbReference>
<dbReference type="InterPro" id="IPR013087">
    <property type="entry name" value="Znf_C2H2_type"/>
</dbReference>
<dbReference type="OrthoDB" id="5428132at2759"/>
<reference evidence="7" key="1">
    <citation type="submission" date="2020-10" db="EMBL/GenBank/DDBJ databases">
        <authorList>
            <person name="Kikuchi T."/>
        </authorList>
    </citation>
    <scope>NUCLEOTIDE SEQUENCE</scope>
    <source>
        <strain evidence="7">NKZ352</strain>
    </source>
</reference>
<dbReference type="FunFam" id="3.30.160.60:FF:000446">
    <property type="entry name" value="Zinc finger protein"/>
    <property type="match status" value="1"/>
</dbReference>
<evidence type="ECO:0000256" key="5">
    <source>
        <dbReference type="SAM" id="MobiDB-lite"/>
    </source>
</evidence>
<dbReference type="SUPFAM" id="SSF57667">
    <property type="entry name" value="beta-beta-alpha zinc fingers"/>
    <property type="match status" value="1"/>
</dbReference>
<keyword evidence="2 4" id="KW-0863">Zinc-finger</keyword>
<evidence type="ECO:0000313" key="7">
    <source>
        <dbReference type="EMBL" id="CAD6198903.1"/>
    </source>
</evidence>
<keyword evidence="1" id="KW-0479">Metal-binding</keyword>
<dbReference type="PROSITE" id="PS00028">
    <property type="entry name" value="ZINC_FINGER_C2H2_1"/>
    <property type="match status" value="1"/>
</dbReference>
<proteinExistence type="predicted"/>
<evidence type="ECO:0000256" key="4">
    <source>
        <dbReference type="PROSITE-ProRule" id="PRU00042"/>
    </source>
</evidence>
<evidence type="ECO:0000256" key="2">
    <source>
        <dbReference type="ARBA" id="ARBA00022771"/>
    </source>
</evidence>
<gene>
    <name evidence="7" type="ORF">CAUJ_LOCUS14808</name>
</gene>
<keyword evidence="3" id="KW-0862">Zinc</keyword>
<evidence type="ECO:0000256" key="3">
    <source>
        <dbReference type="ARBA" id="ARBA00022833"/>
    </source>
</evidence>
<feature type="compositionally biased region" description="Low complexity" evidence="5">
    <location>
        <begin position="32"/>
        <end position="41"/>
    </location>
</feature>
<feature type="region of interest" description="Disordered" evidence="5">
    <location>
        <begin position="16"/>
        <end position="43"/>
    </location>
</feature>
<feature type="domain" description="C2H2-type" evidence="6">
    <location>
        <begin position="70"/>
        <end position="97"/>
    </location>
</feature>
<dbReference type="AlphaFoldDB" id="A0A8S1HSW1"/>
<name>A0A8S1HSW1_9PELO</name>
<comment type="caution">
    <text evidence="7">The sequence shown here is derived from an EMBL/GenBank/DDBJ whole genome shotgun (WGS) entry which is preliminary data.</text>
</comment>
<dbReference type="InterPro" id="IPR036236">
    <property type="entry name" value="Znf_C2H2_sf"/>
</dbReference>
<dbReference type="EMBL" id="CAJGYM010000143">
    <property type="protein sequence ID" value="CAD6198903.1"/>
    <property type="molecule type" value="Genomic_DNA"/>
</dbReference>
<evidence type="ECO:0000313" key="8">
    <source>
        <dbReference type="Proteomes" id="UP000835052"/>
    </source>
</evidence>
<dbReference type="GO" id="GO:0005634">
    <property type="term" value="C:nucleus"/>
    <property type="evidence" value="ECO:0007669"/>
    <property type="project" value="UniProtKB-ARBA"/>
</dbReference>
<sequence length="160" mass="17661">MLMNERLDLFKKETIAQKTVHSTPEKEREEQSSCASSSSSETPAVYTLDALEDCDGRAKKTKKLSERSRCVCDQCGKSYATTSNLSRHKQTHRPLDSPHAKQCPHCDRVYVSMPALRDTFDRIQVKGRSAAPIVGKVSLTEATNASNAKIAAADSPYEPT</sequence>
<dbReference type="GO" id="GO:0000122">
    <property type="term" value="P:negative regulation of transcription by RNA polymerase II"/>
    <property type="evidence" value="ECO:0007669"/>
    <property type="project" value="UniProtKB-ARBA"/>
</dbReference>
<protein>
    <recommendedName>
        <fullName evidence="6">C2H2-type domain-containing protein</fullName>
    </recommendedName>
</protein>
<evidence type="ECO:0000256" key="1">
    <source>
        <dbReference type="ARBA" id="ARBA00022723"/>
    </source>
</evidence>
<dbReference type="Proteomes" id="UP000835052">
    <property type="component" value="Unassembled WGS sequence"/>
</dbReference>